<dbReference type="InterPro" id="IPR016177">
    <property type="entry name" value="DNA-bd_dom_sf"/>
</dbReference>
<dbReference type="FunFam" id="3.30.730.10:FF:000005">
    <property type="entry name" value="ethylene-responsive transcription factor RAP2-11"/>
    <property type="match status" value="1"/>
</dbReference>
<dbReference type="PANTHER" id="PTHR31194">
    <property type="entry name" value="SHN SHINE , DNA BINDING / TRANSCRIPTION FACTOR"/>
    <property type="match status" value="1"/>
</dbReference>
<dbReference type="SUPFAM" id="SSF54171">
    <property type="entry name" value="DNA-binding domain"/>
    <property type="match status" value="1"/>
</dbReference>
<proteinExistence type="inferred from homology"/>
<dbReference type="PANTHER" id="PTHR31194:SF1">
    <property type="entry name" value="ETHYLENE-RESPONSIVE TRANSCRIPTION FACTOR ERN2"/>
    <property type="match status" value="1"/>
</dbReference>
<evidence type="ECO:0000259" key="8">
    <source>
        <dbReference type="PROSITE" id="PS51032"/>
    </source>
</evidence>
<keyword evidence="5" id="KW-0539">Nucleus</keyword>
<evidence type="ECO:0000256" key="2">
    <source>
        <dbReference type="ARBA" id="ARBA00023015"/>
    </source>
</evidence>
<sequence>MSTLTAHSYSLRSAIASPEATPPPEDFEAVMSQVRHSHSGGGFEARIKKRKKFVGVRQRPSGRWVAEIKDTTQKIRMWLGTFETAEEAARAYDEAACLLRGSNTRTNFATDAPKNNSAMASRIKRLLSLRKDSGADSKPKPNSVGDQSPSNSCGAAIQSNFVDGENGSTSFLEYLWPPFDLGSSDIQLPAFPAMDDQLSVICDQGRGNQSQSRIEEIDFCEQSIGFSRMKFERRVSANLYAFNGVQDYFLQKPETPNFSSSSSFGEWNRKGNSSFSPNFYENLNNQGGPDALWDLPPLCKT</sequence>
<dbReference type="Proteomes" id="UP000824469">
    <property type="component" value="Unassembled WGS sequence"/>
</dbReference>
<evidence type="ECO:0000256" key="6">
    <source>
        <dbReference type="ARBA" id="ARBA00024343"/>
    </source>
</evidence>
<name>A0AA38GP19_TAXCH</name>
<keyword evidence="2" id="KW-0805">Transcription regulation</keyword>
<evidence type="ECO:0000256" key="3">
    <source>
        <dbReference type="ARBA" id="ARBA00023125"/>
    </source>
</evidence>
<feature type="region of interest" description="Disordered" evidence="7">
    <location>
        <begin position="130"/>
        <end position="158"/>
    </location>
</feature>
<gene>
    <name evidence="9" type="ORF">KI387_007190</name>
</gene>
<dbReference type="GO" id="GO:0003677">
    <property type="term" value="F:DNA binding"/>
    <property type="evidence" value="ECO:0007669"/>
    <property type="project" value="UniProtKB-KW"/>
</dbReference>
<dbReference type="PRINTS" id="PR00367">
    <property type="entry name" value="ETHRSPELEMNT"/>
</dbReference>
<keyword evidence="3" id="KW-0238">DNA-binding</keyword>
<evidence type="ECO:0000313" key="10">
    <source>
        <dbReference type="Proteomes" id="UP000824469"/>
    </source>
</evidence>
<evidence type="ECO:0000256" key="4">
    <source>
        <dbReference type="ARBA" id="ARBA00023163"/>
    </source>
</evidence>
<keyword evidence="10" id="KW-1185">Reference proteome</keyword>
<evidence type="ECO:0000256" key="7">
    <source>
        <dbReference type="SAM" id="MobiDB-lite"/>
    </source>
</evidence>
<dbReference type="CDD" id="cd00018">
    <property type="entry name" value="AP2"/>
    <property type="match status" value="1"/>
</dbReference>
<dbReference type="PROSITE" id="PS51032">
    <property type="entry name" value="AP2_ERF"/>
    <property type="match status" value="1"/>
</dbReference>
<dbReference type="SMART" id="SM00380">
    <property type="entry name" value="AP2"/>
    <property type="match status" value="1"/>
</dbReference>
<accession>A0AA38GP19</accession>
<reference evidence="9 10" key="1">
    <citation type="journal article" date="2021" name="Nat. Plants">
        <title>The Taxus genome provides insights into paclitaxel biosynthesis.</title>
        <authorList>
            <person name="Xiong X."/>
            <person name="Gou J."/>
            <person name="Liao Q."/>
            <person name="Li Y."/>
            <person name="Zhou Q."/>
            <person name="Bi G."/>
            <person name="Li C."/>
            <person name="Du R."/>
            <person name="Wang X."/>
            <person name="Sun T."/>
            <person name="Guo L."/>
            <person name="Liang H."/>
            <person name="Lu P."/>
            <person name="Wu Y."/>
            <person name="Zhang Z."/>
            <person name="Ro D.K."/>
            <person name="Shang Y."/>
            <person name="Huang S."/>
            <person name="Yan J."/>
        </authorList>
    </citation>
    <scope>NUCLEOTIDE SEQUENCE [LARGE SCALE GENOMIC DNA]</scope>
    <source>
        <strain evidence="9">Ta-2019</strain>
    </source>
</reference>
<keyword evidence="4" id="KW-0804">Transcription</keyword>
<evidence type="ECO:0000256" key="1">
    <source>
        <dbReference type="ARBA" id="ARBA00004123"/>
    </source>
</evidence>
<evidence type="ECO:0000313" key="9">
    <source>
        <dbReference type="EMBL" id="KAH9327012.1"/>
    </source>
</evidence>
<feature type="compositionally biased region" description="Basic and acidic residues" evidence="7">
    <location>
        <begin position="130"/>
        <end position="139"/>
    </location>
</feature>
<dbReference type="InterPro" id="IPR050913">
    <property type="entry name" value="AP2/ERF_ERF"/>
</dbReference>
<feature type="compositionally biased region" description="Polar residues" evidence="7">
    <location>
        <begin position="144"/>
        <end position="158"/>
    </location>
</feature>
<dbReference type="GO" id="GO:0005634">
    <property type="term" value="C:nucleus"/>
    <property type="evidence" value="ECO:0007669"/>
    <property type="project" value="UniProtKB-SubCell"/>
</dbReference>
<comment type="caution">
    <text evidence="9">The sequence shown here is derived from an EMBL/GenBank/DDBJ whole genome shotgun (WGS) entry which is preliminary data.</text>
</comment>
<dbReference type="InterPro" id="IPR001471">
    <property type="entry name" value="AP2/ERF_dom"/>
</dbReference>
<comment type="similarity">
    <text evidence="6">Belongs to the AP2/ERF transcription factor family. ERF subfamily.</text>
</comment>
<feature type="domain" description="AP2/ERF" evidence="8">
    <location>
        <begin position="52"/>
        <end position="109"/>
    </location>
</feature>
<dbReference type="Gene3D" id="3.30.730.10">
    <property type="entry name" value="AP2/ERF domain"/>
    <property type="match status" value="1"/>
</dbReference>
<dbReference type="Pfam" id="PF00847">
    <property type="entry name" value="AP2"/>
    <property type="match status" value="1"/>
</dbReference>
<organism evidence="9 10">
    <name type="scientific">Taxus chinensis</name>
    <name type="common">Chinese yew</name>
    <name type="synonym">Taxus wallichiana var. chinensis</name>
    <dbReference type="NCBI Taxonomy" id="29808"/>
    <lineage>
        <taxon>Eukaryota</taxon>
        <taxon>Viridiplantae</taxon>
        <taxon>Streptophyta</taxon>
        <taxon>Embryophyta</taxon>
        <taxon>Tracheophyta</taxon>
        <taxon>Spermatophyta</taxon>
        <taxon>Pinopsida</taxon>
        <taxon>Pinidae</taxon>
        <taxon>Conifers II</taxon>
        <taxon>Cupressales</taxon>
        <taxon>Taxaceae</taxon>
        <taxon>Taxus</taxon>
    </lineage>
</organism>
<dbReference type="EMBL" id="JAHRHJ020000002">
    <property type="protein sequence ID" value="KAH9327012.1"/>
    <property type="molecule type" value="Genomic_DNA"/>
</dbReference>
<dbReference type="AlphaFoldDB" id="A0AA38GP19"/>
<dbReference type="InterPro" id="IPR036955">
    <property type="entry name" value="AP2/ERF_dom_sf"/>
</dbReference>
<evidence type="ECO:0000256" key="5">
    <source>
        <dbReference type="ARBA" id="ARBA00023242"/>
    </source>
</evidence>
<comment type="subcellular location">
    <subcellularLocation>
        <location evidence="1">Nucleus</location>
    </subcellularLocation>
</comment>
<dbReference type="GO" id="GO:0003700">
    <property type="term" value="F:DNA-binding transcription factor activity"/>
    <property type="evidence" value="ECO:0007669"/>
    <property type="project" value="InterPro"/>
</dbReference>
<protein>
    <recommendedName>
        <fullName evidence="8">AP2/ERF domain-containing protein</fullName>
    </recommendedName>
</protein>